<sequence>MDSSTFPYIGAETAVETKDGRVFVGALRCVDKQRNVVLSNAAQYDGWDAFARRRDTRAAAAAADAPPPPTINMILVGVDARVRCEVNARTVVAPTATT</sequence>
<dbReference type="OMA" id="STFPYIG"/>
<feature type="domain" description="Sm" evidence="1">
    <location>
        <begin position="8"/>
        <end position="47"/>
    </location>
</feature>
<dbReference type="Gene3D" id="2.30.30.100">
    <property type="match status" value="1"/>
</dbReference>
<dbReference type="InterPro" id="IPR001163">
    <property type="entry name" value="Sm_dom_euk/arc"/>
</dbReference>
<reference evidence="2 3" key="2">
    <citation type="journal article" date="2014" name="BMC Genomics">
        <title>An improved genome of the model marine alga Ostreococcus tauri unfolds by assessing Illumina de novo assemblies.</title>
        <authorList>
            <person name="Blanc-Mathieu R."/>
            <person name="Verhelst B."/>
            <person name="Derelle E."/>
            <person name="Rombauts S."/>
            <person name="Bouget F.Y."/>
            <person name="Carre I."/>
            <person name="Chateau A."/>
            <person name="Eyre-Walker A."/>
            <person name="Grimsley N."/>
            <person name="Moreau H."/>
            <person name="Piegu B."/>
            <person name="Rivals E."/>
            <person name="Schackwitz W."/>
            <person name="Van de Peer Y."/>
            <person name="Piganeau G."/>
        </authorList>
    </citation>
    <scope>NUCLEOTIDE SEQUENCE [LARGE SCALE GENOMIC DNA]</scope>
    <source>
        <strain evidence="3">OTTH 0595 / CCAP 157/2 / RCC745</strain>
    </source>
</reference>
<dbReference type="EMBL" id="CAID01000010">
    <property type="protein sequence ID" value="CAL56289.1"/>
    <property type="molecule type" value="Genomic_DNA"/>
</dbReference>
<dbReference type="InParanoid" id="Q00ZJ3"/>
<evidence type="ECO:0000259" key="1">
    <source>
        <dbReference type="Pfam" id="PF01423"/>
    </source>
</evidence>
<reference evidence="3" key="1">
    <citation type="journal article" date="2006" name="Proc. Natl. Acad. Sci. U.S.A.">
        <title>Genome analysis of the smallest free-living eukaryote Ostreococcus tauri unveils many unique features.</title>
        <authorList>
            <person name="Derelle E."/>
            <person name="Ferraz C."/>
            <person name="Rombauts S."/>
            <person name="Rouze P."/>
            <person name="Worden A.Z."/>
            <person name="Robbens S."/>
            <person name="Partensky F."/>
            <person name="Degroeve S."/>
            <person name="Echeynie S."/>
            <person name="Cooke R."/>
            <person name="Saeys Y."/>
            <person name="Wuyts J."/>
            <person name="Jabbari K."/>
            <person name="Bowler C."/>
            <person name="Panaud O."/>
            <person name="Piegu B."/>
            <person name="Ball S.G."/>
            <person name="Ral J.-P."/>
            <person name="Bouget F.-Y."/>
            <person name="Piganeau G."/>
            <person name="De Baets B."/>
            <person name="Picard A."/>
            <person name="Delseny M."/>
            <person name="Demaille J."/>
            <person name="Van de Peer Y."/>
            <person name="Moreau H."/>
        </authorList>
    </citation>
    <scope>NUCLEOTIDE SEQUENCE [LARGE SCALE GENOMIC DNA]</scope>
    <source>
        <strain evidence="3">OTTH 0595 / CCAP 157/2 / RCC745</strain>
    </source>
</reference>
<organism evidence="2 3">
    <name type="scientific">Ostreococcus tauri</name>
    <name type="common">Marine green alga</name>
    <dbReference type="NCBI Taxonomy" id="70448"/>
    <lineage>
        <taxon>Eukaryota</taxon>
        <taxon>Viridiplantae</taxon>
        <taxon>Chlorophyta</taxon>
        <taxon>Mamiellophyceae</taxon>
        <taxon>Mamiellales</taxon>
        <taxon>Bathycoccaceae</taxon>
        <taxon>Ostreococcus</taxon>
    </lineage>
</organism>
<dbReference type="OrthoDB" id="368909at2759"/>
<protein>
    <submittedName>
        <fullName evidence="2">Ribonucleoprotein LSM domain</fullName>
    </submittedName>
</protein>
<dbReference type="Pfam" id="PF01423">
    <property type="entry name" value="LSM"/>
    <property type="match status" value="1"/>
</dbReference>
<dbReference type="InterPro" id="IPR010920">
    <property type="entry name" value="LSM_dom_sf"/>
</dbReference>
<keyword evidence="2" id="KW-0687">Ribonucleoprotein</keyword>
<dbReference type="SUPFAM" id="SSF50182">
    <property type="entry name" value="Sm-like ribonucleoproteins"/>
    <property type="match status" value="1"/>
</dbReference>
<comment type="caution">
    <text evidence="2">The sequence shown here is derived from an EMBL/GenBank/DDBJ whole genome shotgun (WGS) entry which is preliminary data.</text>
</comment>
<proteinExistence type="predicted"/>
<dbReference type="AlphaFoldDB" id="Q00ZJ3"/>
<name>Q00ZJ3_OSTTA</name>
<evidence type="ECO:0000313" key="3">
    <source>
        <dbReference type="Proteomes" id="UP000009170"/>
    </source>
</evidence>
<dbReference type="GeneID" id="9832098"/>
<dbReference type="KEGG" id="ota:OT_ostta10g03220"/>
<gene>
    <name evidence="2" type="ORF">OT_ostta10g03220</name>
</gene>
<dbReference type="Proteomes" id="UP000009170">
    <property type="component" value="Unassembled WGS sequence"/>
</dbReference>
<dbReference type="GO" id="GO:1990904">
    <property type="term" value="C:ribonucleoprotein complex"/>
    <property type="evidence" value="ECO:0007669"/>
    <property type="project" value="UniProtKB-KW"/>
</dbReference>
<keyword evidence="3" id="KW-1185">Reference proteome</keyword>
<evidence type="ECO:0000313" key="2">
    <source>
        <dbReference type="EMBL" id="CAL56289.1"/>
    </source>
</evidence>
<dbReference type="RefSeq" id="XP_003081764.1">
    <property type="nucleotide sequence ID" value="XM_003081716.1"/>
</dbReference>
<accession>Q00ZJ3</accession>